<sequence length="150" mass="16721">MTGLTLPPSLQKELGQRDLIVFDGECVLCSAFMQFIFDHDNDSHFAFVLAQSQLGQDIYTALDLPTDTFETNLVIVRGQVWTKLQAFGAAMSRLGWPWKLGALAFIIPRVIGNPTYNAIARNRYRIWGRTATCLVPSDALRSRFLGGLAI</sequence>
<evidence type="ECO:0008006" key="3">
    <source>
        <dbReference type="Google" id="ProtNLM"/>
    </source>
</evidence>
<dbReference type="RefSeq" id="WP_108782336.1">
    <property type="nucleotide sequence ID" value="NZ_OMKW01000002.1"/>
</dbReference>
<accession>A0A2R8AC78</accession>
<proteinExistence type="predicted"/>
<dbReference type="InterPro" id="IPR007263">
    <property type="entry name" value="DCC1-like"/>
</dbReference>
<evidence type="ECO:0000313" key="1">
    <source>
        <dbReference type="EMBL" id="SPF29658.1"/>
    </source>
</evidence>
<evidence type="ECO:0000313" key="2">
    <source>
        <dbReference type="Proteomes" id="UP000244932"/>
    </source>
</evidence>
<dbReference type="OrthoDB" id="9785438at2"/>
<protein>
    <recommendedName>
        <fullName evidence="3">Thiol-disulfide oxidoreductase DCC</fullName>
    </recommendedName>
</protein>
<dbReference type="Proteomes" id="UP000244932">
    <property type="component" value="Unassembled WGS sequence"/>
</dbReference>
<dbReference type="InterPro" id="IPR052927">
    <property type="entry name" value="DCC_oxidoreductase"/>
</dbReference>
<keyword evidence="2" id="KW-1185">Reference proteome</keyword>
<dbReference type="PANTHER" id="PTHR33639:SF2">
    <property type="entry name" value="DUF393 DOMAIN-CONTAINING PROTEIN"/>
    <property type="match status" value="1"/>
</dbReference>
<reference evidence="1 2" key="1">
    <citation type="submission" date="2018-03" db="EMBL/GenBank/DDBJ databases">
        <authorList>
            <person name="Keele B.F."/>
        </authorList>
    </citation>
    <scope>NUCLEOTIDE SEQUENCE [LARGE SCALE GENOMIC DNA]</scope>
    <source>
        <strain evidence="1 2">CeCT 8812</strain>
    </source>
</reference>
<dbReference type="PANTHER" id="PTHR33639">
    <property type="entry name" value="THIOL-DISULFIDE OXIDOREDUCTASE DCC"/>
    <property type="match status" value="1"/>
</dbReference>
<dbReference type="GO" id="GO:0015035">
    <property type="term" value="F:protein-disulfide reductase activity"/>
    <property type="evidence" value="ECO:0007669"/>
    <property type="project" value="InterPro"/>
</dbReference>
<name>A0A2R8AC78_9RHOB</name>
<dbReference type="Pfam" id="PF04134">
    <property type="entry name" value="DCC1-like"/>
    <property type="match status" value="1"/>
</dbReference>
<dbReference type="EMBL" id="OMKW01000002">
    <property type="protein sequence ID" value="SPF29658.1"/>
    <property type="molecule type" value="Genomic_DNA"/>
</dbReference>
<gene>
    <name evidence="1" type="ORF">POI8812_01974</name>
</gene>
<dbReference type="AlphaFoldDB" id="A0A2R8AC78"/>
<organism evidence="1 2">
    <name type="scientific">Pontivivens insulae</name>
    <dbReference type="NCBI Taxonomy" id="1639689"/>
    <lineage>
        <taxon>Bacteria</taxon>
        <taxon>Pseudomonadati</taxon>
        <taxon>Pseudomonadota</taxon>
        <taxon>Alphaproteobacteria</taxon>
        <taxon>Rhodobacterales</taxon>
        <taxon>Paracoccaceae</taxon>
        <taxon>Pontivivens</taxon>
    </lineage>
</organism>